<reference evidence="3" key="1">
    <citation type="journal article" date="2012" name="PLoS Genet.">
        <title>The genomes of the fungal plant pathogens Cladosporium fulvum and Dothistroma septosporum reveal adaptation to different hosts and lifestyles but also signatures of common ancestry.</title>
        <authorList>
            <person name="de Wit P.J.G.M."/>
            <person name="van der Burgt A."/>
            <person name="Oekmen B."/>
            <person name="Stergiopoulos I."/>
            <person name="Abd-Elsalam K.A."/>
            <person name="Aerts A.L."/>
            <person name="Bahkali A.H."/>
            <person name="Beenen H.G."/>
            <person name="Chettri P."/>
            <person name="Cox M.P."/>
            <person name="Datema E."/>
            <person name="de Vries R.P."/>
            <person name="Dhillon B."/>
            <person name="Ganley A.R."/>
            <person name="Griffiths S.A."/>
            <person name="Guo Y."/>
            <person name="Hamelin R.C."/>
            <person name="Henrissat B."/>
            <person name="Kabir M.S."/>
            <person name="Jashni M.K."/>
            <person name="Kema G."/>
            <person name="Klaubauf S."/>
            <person name="Lapidus A."/>
            <person name="Levasseur A."/>
            <person name="Lindquist E."/>
            <person name="Mehrabi R."/>
            <person name="Ohm R.A."/>
            <person name="Owen T.J."/>
            <person name="Salamov A."/>
            <person name="Schwelm A."/>
            <person name="Schijlen E."/>
            <person name="Sun H."/>
            <person name="van den Burg H.A."/>
            <person name="van Ham R.C.H.J."/>
            <person name="Zhang S."/>
            <person name="Goodwin S.B."/>
            <person name="Grigoriev I.V."/>
            <person name="Collemare J."/>
            <person name="Bradshaw R.E."/>
        </authorList>
    </citation>
    <scope>NUCLEOTIDE SEQUENCE [LARGE SCALE GENOMIC DNA]</scope>
    <source>
        <strain evidence="3">NZE10 / CBS 128990</strain>
    </source>
</reference>
<dbReference type="CDD" id="cd09917">
    <property type="entry name" value="F-box_SF"/>
    <property type="match status" value="1"/>
</dbReference>
<dbReference type="eggNOG" id="ENOG502RGAZ">
    <property type="taxonomic scope" value="Eukaryota"/>
</dbReference>
<dbReference type="AlphaFoldDB" id="N1PXW9"/>
<dbReference type="InterPro" id="IPR036047">
    <property type="entry name" value="F-box-like_dom_sf"/>
</dbReference>
<gene>
    <name evidence="2" type="ORF">DOTSEDRAFT_29825</name>
</gene>
<dbReference type="OrthoDB" id="3641288at2759"/>
<name>N1PXW9_DOTSN</name>
<dbReference type="HOGENOM" id="CLU_752255_0_0_1"/>
<evidence type="ECO:0000313" key="2">
    <source>
        <dbReference type="EMBL" id="EME48366.1"/>
    </source>
</evidence>
<dbReference type="Proteomes" id="UP000016933">
    <property type="component" value="Unassembled WGS sequence"/>
</dbReference>
<protein>
    <recommendedName>
        <fullName evidence="4">F-box domain-containing protein</fullName>
    </recommendedName>
</protein>
<dbReference type="EMBL" id="KB446535">
    <property type="protein sequence ID" value="EME48366.1"/>
    <property type="molecule type" value="Genomic_DNA"/>
</dbReference>
<evidence type="ECO:0000256" key="1">
    <source>
        <dbReference type="SAM" id="MobiDB-lite"/>
    </source>
</evidence>
<feature type="region of interest" description="Disordered" evidence="1">
    <location>
        <begin position="38"/>
        <end position="57"/>
    </location>
</feature>
<organism evidence="2 3">
    <name type="scientific">Dothistroma septosporum (strain NZE10 / CBS 128990)</name>
    <name type="common">Red band needle blight fungus</name>
    <name type="synonym">Mycosphaerella pini</name>
    <dbReference type="NCBI Taxonomy" id="675120"/>
    <lineage>
        <taxon>Eukaryota</taxon>
        <taxon>Fungi</taxon>
        <taxon>Dikarya</taxon>
        <taxon>Ascomycota</taxon>
        <taxon>Pezizomycotina</taxon>
        <taxon>Dothideomycetes</taxon>
        <taxon>Dothideomycetidae</taxon>
        <taxon>Mycosphaerellales</taxon>
        <taxon>Mycosphaerellaceae</taxon>
        <taxon>Dothistroma</taxon>
    </lineage>
</organism>
<dbReference type="SUPFAM" id="SSF81383">
    <property type="entry name" value="F-box domain"/>
    <property type="match status" value="1"/>
</dbReference>
<dbReference type="OMA" id="HICHATE"/>
<evidence type="ECO:0008006" key="4">
    <source>
        <dbReference type="Google" id="ProtNLM"/>
    </source>
</evidence>
<dbReference type="STRING" id="675120.N1PXW9"/>
<proteinExistence type="predicted"/>
<accession>N1PXW9</accession>
<evidence type="ECO:0000313" key="3">
    <source>
        <dbReference type="Proteomes" id="UP000016933"/>
    </source>
</evidence>
<reference evidence="2 3" key="2">
    <citation type="journal article" date="2012" name="PLoS Pathog.">
        <title>Diverse lifestyles and strategies of plant pathogenesis encoded in the genomes of eighteen Dothideomycetes fungi.</title>
        <authorList>
            <person name="Ohm R.A."/>
            <person name="Feau N."/>
            <person name="Henrissat B."/>
            <person name="Schoch C.L."/>
            <person name="Horwitz B.A."/>
            <person name="Barry K.W."/>
            <person name="Condon B.J."/>
            <person name="Copeland A.C."/>
            <person name="Dhillon B."/>
            <person name="Glaser F."/>
            <person name="Hesse C.N."/>
            <person name="Kosti I."/>
            <person name="LaButti K."/>
            <person name="Lindquist E.A."/>
            <person name="Lucas S."/>
            <person name="Salamov A.A."/>
            <person name="Bradshaw R.E."/>
            <person name="Ciuffetti L."/>
            <person name="Hamelin R.C."/>
            <person name="Kema G.H.J."/>
            <person name="Lawrence C."/>
            <person name="Scott J.A."/>
            <person name="Spatafora J.W."/>
            <person name="Turgeon B.G."/>
            <person name="de Wit P.J.G.M."/>
            <person name="Zhong S."/>
            <person name="Goodwin S.B."/>
            <person name="Grigoriev I.V."/>
        </authorList>
    </citation>
    <scope>NUCLEOTIDE SEQUENCE [LARGE SCALE GENOMIC DNA]</scope>
    <source>
        <strain evidence="3">NZE10 / CBS 128990</strain>
    </source>
</reference>
<keyword evidence="3" id="KW-1185">Reference proteome</keyword>
<sequence length="310" mass="33942">MSFNSLDGASQAPTIASRRFSDTSRTATAFERLLVSSDHAEHQQTRTASIQVDPTPLPPPHTCSAAECAITKVFETTELLELVLGFLGTSDVLGLQRINKQWNEIIQESPLLRLHYFVNPQWSRRPQDYQLLDVNMSGFTIASGEPVEMGRWIEVTMTRAAASRICPNGRVRSRALSVHEGLRGLRRARETAIINTQAPELIASQLQHESLYVIQPPIAGLQAFAVDSQPAEAGASSSPSRGAMPRVMAKIHCDTGITLGFLAEAVQKLLRSAGEGDDDMDEILFKAIVSFAPAASKPKKRDGRRSVVRL</sequence>